<proteinExistence type="predicted"/>
<evidence type="ECO:0000313" key="2">
    <source>
        <dbReference type="EMBL" id="KAF1970814.1"/>
    </source>
</evidence>
<sequence length="409" mass="46382">MSTYLNDLPSELLLLILEYISIGHRSVPALSSLCLTSRRLRSLAEPYLYASFSNKKQIDRPHLFPLSLINRPSLADHVREIDLHVPYRGYPDPVPEDVLRLLQGAIEGLNLPSSVTRDSKQSLEFLAASRIATCAELSLILASRNLERLSLYLKSFDGIVRHEPFFMTSHILFETPNWVGRFEQVRSVSITFSSFNRGIYDLAFVFKMPSLRCVEFTGCEERSLGQALGWNIYGELEANLGQWQHVYDSGVDSITLRACDIGHCAINVLLNCCKVIRSLYIEVDLLNSEWGLFRFSRLQDALCRHADSLEQLVIVQEKKNKERQRSLGFRDSGPLTFLPQLCKLRTAVVPLRALAAVPDTPDTNALLDENDWSFDEADAREHLPPSPESISIRDYNVHYGITSHLFELA</sequence>
<dbReference type="InterPro" id="IPR001810">
    <property type="entry name" value="F-box_dom"/>
</dbReference>
<evidence type="ECO:0000259" key="1">
    <source>
        <dbReference type="PROSITE" id="PS50181"/>
    </source>
</evidence>
<keyword evidence="3" id="KW-1185">Reference proteome</keyword>
<dbReference type="OrthoDB" id="2520703at2759"/>
<dbReference type="AlphaFoldDB" id="A0A6A5V1B4"/>
<organism evidence="2 3">
    <name type="scientific">Bimuria novae-zelandiae CBS 107.79</name>
    <dbReference type="NCBI Taxonomy" id="1447943"/>
    <lineage>
        <taxon>Eukaryota</taxon>
        <taxon>Fungi</taxon>
        <taxon>Dikarya</taxon>
        <taxon>Ascomycota</taxon>
        <taxon>Pezizomycotina</taxon>
        <taxon>Dothideomycetes</taxon>
        <taxon>Pleosporomycetidae</taxon>
        <taxon>Pleosporales</taxon>
        <taxon>Massarineae</taxon>
        <taxon>Didymosphaeriaceae</taxon>
        <taxon>Bimuria</taxon>
    </lineage>
</organism>
<protein>
    <recommendedName>
        <fullName evidence="1">F-box domain-containing protein</fullName>
    </recommendedName>
</protein>
<gene>
    <name evidence="2" type="ORF">BU23DRAFT_203145</name>
</gene>
<evidence type="ECO:0000313" key="3">
    <source>
        <dbReference type="Proteomes" id="UP000800036"/>
    </source>
</evidence>
<dbReference type="PROSITE" id="PS50181">
    <property type="entry name" value="FBOX"/>
    <property type="match status" value="1"/>
</dbReference>
<feature type="domain" description="F-box" evidence="1">
    <location>
        <begin position="2"/>
        <end position="55"/>
    </location>
</feature>
<accession>A0A6A5V1B4</accession>
<reference evidence="2" key="1">
    <citation type="journal article" date="2020" name="Stud. Mycol.">
        <title>101 Dothideomycetes genomes: a test case for predicting lifestyles and emergence of pathogens.</title>
        <authorList>
            <person name="Haridas S."/>
            <person name="Albert R."/>
            <person name="Binder M."/>
            <person name="Bloem J."/>
            <person name="Labutti K."/>
            <person name="Salamov A."/>
            <person name="Andreopoulos B."/>
            <person name="Baker S."/>
            <person name="Barry K."/>
            <person name="Bills G."/>
            <person name="Bluhm B."/>
            <person name="Cannon C."/>
            <person name="Castanera R."/>
            <person name="Culley D."/>
            <person name="Daum C."/>
            <person name="Ezra D."/>
            <person name="Gonzalez J."/>
            <person name="Henrissat B."/>
            <person name="Kuo A."/>
            <person name="Liang C."/>
            <person name="Lipzen A."/>
            <person name="Lutzoni F."/>
            <person name="Magnuson J."/>
            <person name="Mondo S."/>
            <person name="Nolan M."/>
            <person name="Ohm R."/>
            <person name="Pangilinan J."/>
            <person name="Park H.-J."/>
            <person name="Ramirez L."/>
            <person name="Alfaro M."/>
            <person name="Sun H."/>
            <person name="Tritt A."/>
            <person name="Yoshinaga Y."/>
            <person name="Zwiers L.-H."/>
            <person name="Turgeon B."/>
            <person name="Goodwin S."/>
            <person name="Spatafora J."/>
            <person name="Crous P."/>
            <person name="Grigoriev I."/>
        </authorList>
    </citation>
    <scope>NUCLEOTIDE SEQUENCE</scope>
    <source>
        <strain evidence="2">CBS 107.79</strain>
    </source>
</reference>
<dbReference type="Pfam" id="PF12937">
    <property type="entry name" value="F-box-like"/>
    <property type="match status" value="1"/>
</dbReference>
<name>A0A6A5V1B4_9PLEO</name>
<dbReference type="EMBL" id="ML976698">
    <property type="protein sequence ID" value="KAF1970814.1"/>
    <property type="molecule type" value="Genomic_DNA"/>
</dbReference>
<dbReference type="Proteomes" id="UP000800036">
    <property type="component" value="Unassembled WGS sequence"/>
</dbReference>